<reference evidence="6" key="1">
    <citation type="submission" date="2022-10" db="EMBL/GenBank/DDBJ databases">
        <title>The complete genomes of actinobacterial strains from the NBC collection.</title>
        <authorList>
            <person name="Joergensen T.S."/>
            <person name="Alvarez Arevalo M."/>
            <person name="Sterndorff E.B."/>
            <person name="Faurdal D."/>
            <person name="Vuksanovic O."/>
            <person name="Mourched A.-S."/>
            <person name="Charusanti P."/>
            <person name="Shaw S."/>
            <person name="Blin K."/>
            <person name="Weber T."/>
        </authorList>
    </citation>
    <scope>NUCLEOTIDE SEQUENCE</scope>
    <source>
        <strain evidence="6">NBC_00008</strain>
    </source>
</reference>
<dbReference type="InterPro" id="IPR003819">
    <property type="entry name" value="TauD/TfdA-like"/>
</dbReference>
<dbReference type="Gene3D" id="3.60.130.10">
    <property type="entry name" value="Clavaminate synthase-like"/>
    <property type="match status" value="1"/>
</dbReference>
<dbReference type="GO" id="GO:0051213">
    <property type="term" value="F:dioxygenase activity"/>
    <property type="evidence" value="ECO:0007669"/>
    <property type="project" value="UniProtKB-KW"/>
</dbReference>
<dbReference type="AlphaFoldDB" id="A0AAU2VLB4"/>
<feature type="domain" description="TauD/TfdA-like" evidence="5">
    <location>
        <begin position="18"/>
        <end position="268"/>
    </location>
</feature>
<evidence type="ECO:0000313" key="6">
    <source>
        <dbReference type="EMBL" id="WTW68117.1"/>
    </source>
</evidence>
<name>A0AAU2VLB4_9ACTN</name>
<evidence type="ECO:0000259" key="5">
    <source>
        <dbReference type="Pfam" id="PF02668"/>
    </source>
</evidence>
<dbReference type="InterPro" id="IPR042098">
    <property type="entry name" value="TauD-like_sf"/>
</dbReference>
<evidence type="ECO:0000256" key="1">
    <source>
        <dbReference type="ARBA" id="ARBA00001954"/>
    </source>
</evidence>
<dbReference type="EMBL" id="CP108313">
    <property type="protein sequence ID" value="WTW68117.1"/>
    <property type="molecule type" value="Genomic_DNA"/>
</dbReference>
<proteinExistence type="predicted"/>
<gene>
    <name evidence="6" type="ORF">OG398_07480</name>
</gene>
<dbReference type="SUPFAM" id="SSF51197">
    <property type="entry name" value="Clavaminate synthase-like"/>
    <property type="match status" value="1"/>
</dbReference>
<accession>A0AAU2VLB4</accession>
<evidence type="ECO:0000256" key="2">
    <source>
        <dbReference type="ARBA" id="ARBA00023002"/>
    </source>
</evidence>
<keyword evidence="6" id="KW-0223">Dioxygenase</keyword>
<keyword evidence="2" id="KW-0560">Oxidoreductase</keyword>
<sequence length="300" mass="33849">MDVQKQEIGSRIDAAPRERLANVNTAKVRELLRENGWVYFTGFSPTMEEYQTFTQRFGKCATPRSIIYPPGGVALGFHAEDSYNPWRPEALWFLCLRAGSDGGAPTGVVDGVGLLDAMDQMWRDFCLAHRLRFDRSWSREEWQKIAHGEDETEARAFLDSLPDFAYDFLPDGTLRTAYLTPLAVTTQAGDRSLSNTALHAVTDPDYYGMVLDNGEPVPQGLLDHIEELALQREIPLGWNDGDMVVIDNYRLMHRRAEYHGNDRELRVVHGEEFFGTTLPVAATPVAEALKEALQGEEELR</sequence>
<organism evidence="6">
    <name type="scientific">Streptomyces sp. NBC_00008</name>
    <dbReference type="NCBI Taxonomy" id="2903610"/>
    <lineage>
        <taxon>Bacteria</taxon>
        <taxon>Bacillati</taxon>
        <taxon>Actinomycetota</taxon>
        <taxon>Actinomycetes</taxon>
        <taxon>Kitasatosporales</taxon>
        <taxon>Streptomycetaceae</taxon>
        <taxon>Streptomyces</taxon>
    </lineage>
</organism>
<dbReference type="PANTHER" id="PTHR10696">
    <property type="entry name" value="GAMMA-BUTYROBETAINE HYDROXYLASE-RELATED"/>
    <property type="match status" value="1"/>
</dbReference>
<keyword evidence="4" id="KW-0045">Antibiotic biosynthesis</keyword>
<dbReference type="GO" id="GO:0017000">
    <property type="term" value="P:antibiotic biosynthetic process"/>
    <property type="evidence" value="ECO:0007669"/>
    <property type="project" value="UniProtKB-KW"/>
</dbReference>
<keyword evidence="3" id="KW-0408">Iron</keyword>
<comment type="cofactor">
    <cofactor evidence="1">
        <name>Fe(2+)</name>
        <dbReference type="ChEBI" id="CHEBI:29033"/>
    </cofactor>
</comment>
<dbReference type="PANTHER" id="PTHR10696:SF56">
    <property type="entry name" value="TAUD_TFDA-LIKE DOMAIN-CONTAINING PROTEIN"/>
    <property type="match status" value="1"/>
</dbReference>
<protein>
    <submittedName>
        <fullName evidence="6">TauD/TfdA family dioxygenase</fullName>
    </submittedName>
</protein>
<dbReference type="Pfam" id="PF02668">
    <property type="entry name" value="TauD"/>
    <property type="match status" value="1"/>
</dbReference>
<dbReference type="InterPro" id="IPR050411">
    <property type="entry name" value="AlphaKG_dependent_hydroxylases"/>
</dbReference>
<evidence type="ECO:0000256" key="4">
    <source>
        <dbReference type="ARBA" id="ARBA00023194"/>
    </source>
</evidence>
<evidence type="ECO:0000256" key="3">
    <source>
        <dbReference type="ARBA" id="ARBA00023004"/>
    </source>
</evidence>